<dbReference type="EMBL" id="CP014841">
    <property type="protein sequence ID" value="AND71017.1"/>
    <property type="molecule type" value="Genomic_DNA"/>
</dbReference>
<dbReference type="PATRIC" id="fig|445710.3.peg.3562"/>
<keyword evidence="2" id="KW-1185">Reference proteome</keyword>
<dbReference type="Proteomes" id="UP000077255">
    <property type="component" value="Chromosome"/>
</dbReference>
<sequence>MTDSYDDLQASYGRCLRKGHFIERFYALFMGSHPDIPPLFANTDFSKQNMALRRGISSAIVHAAGSRLAERTMAGMADVHGSRGRAPVPPALYPYWVDSLIAAVAEFDPEYTPRLGQRWRQAMEATTAFFVSRY</sequence>
<dbReference type="GO" id="GO:0019825">
    <property type="term" value="F:oxygen binding"/>
    <property type="evidence" value="ECO:0007669"/>
    <property type="project" value="InterPro"/>
</dbReference>
<dbReference type="RefSeq" id="WP_063673982.1">
    <property type="nucleotide sequence ID" value="NZ_CP014841.1"/>
</dbReference>
<reference evidence="1 2" key="1">
    <citation type="submission" date="2016-02" db="EMBL/GenBank/DDBJ databases">
        <title>Complete genome sequencing and analysis of ATSB10, Dyella thiooxydans isolated from rhizosphere soil of sunflower (Helianthus annuus L.).</title>
        <authorList>
            <person name="Lee Y."/>
            <person name="Hwangbo K."/>
            <person name="Chung H."/>
            <person name="Yoo J."/>
            <person name="Kim K.Y."/>
            <person name="Sa T.M."/>
            <person name="Um Y."/>
            <person name="Madhaiyan M."/>
        </authorList>
    </citation>
    <scope>NUCLEOTIDE SEQUENCE [LARGE SCALE GENOMIC DNA]</scope>
    <source>
        <strain evidence="1 2">ATSB10</strain>
    </source>
</reference>
<dbReference type="SUPFAM" id="SSF46458">
    <property type="entry name" value="Globin-like"/>
    <property type="match status" value="1"/>
</dbReference>
<dbReference type="GO" id="GO:0020037">
    <property type="term" value="F:heme binding"/>
    <property type="evidence" value="ECO:0007669"/>
    <property type="project" value="InterPro"/>
</dbReference>
<dbReference type="InterPro" id="IPR012292">
    <property type="entry name" value="Globin/Proto"/>
</dbReference>
<dbReference type="AlphaFoldDB" id="A0A160N504"/>
<organism evidence="1 2">
    <name type="scientific">Dyella thiooxydans</name>
    <dbReference type="NCBI Taxonomy" id="445710"/>
    <lineage>
        <taxon>Bacteria</taxon>
        <taxon>Pseudomonadati</taxon>
        <taxon>Pseudomonadota</taxon>
        <taxon>Gammaproteobacteria</taxon>
        <taxon>Lysobacterales</taxon>
        <taxon>Rhodanobacteraceae</taxon>
        <taxon>Dyella</taxon>
    </lineage>
</organism>
<dbReference type="Gene3D" id="1.10.490.10">
    <property type="entry name" value="Globins"/>
    <property type="match status" value="1"/>
</dbReference>
<gene>
    <name evidence="1" type="ORF">ATSB10_35630</name>
</gene>
<name>A0A160N504_9GAMM</name>
<dbReference type="CDD" id="cd01040">
    <property type="entry name" value="Mb-like"/>
    <property type="match status" value="1"/>
</dbReference>
<dbReference type="InterPro" id="IPR044399">
    <property type="entry name" value="Mb-like_M"/>
</dbReference>
<dbReference type="InterPro" id="IPR009050">
    <property type="entry name" value="Globin-like_sf"/>
</dbReference>
<dbReference type="OrthoDB" id="9024187at2"/>
<accession>A0A160N504</accession>
<evidence type="ECO:0000313" key="1">
    <source>
        <dbReference type="EMBL" id="AND71017.1"/>
    </source>
</evidence>
<evidence type="ECO:0000313" key="2">
    <source>
        <dbReference type="Proteomes" id="UP000077255"/>
    </source>
</evidence>
<proteinExistence type="predicted"/>
<dbReference type="KEGG" id="dtx:ATSB10_35630"/>
<dbReference type="STRING" id="445710.ATSB10_35630"/>
<protein>
    <submittedName>
        <fullName evidence="1">Uncharacterized protein</fullName>
    </submittedName>
</protein>